<accession>A0AAN6LTU3</accession>
<proteinExistence type="predicted"/>
<dbReference type="EMBL" id="WVTA01000013">
    <property type="protein sequence ID" value="KAK3202650.1"/>
    <property type="molecule type" value="Genomic_DNA"/>
</dbReference>
<reference evidence="2 3" key="1">
    <citation type="submission" date="2021-02" db="EMBL/GenBank/DDBJ databases">
        <title>Genome assembly of Pseudopithomyces chartarum.</title>
        <authorList>
            <person name="Jauregui R."/>
            <person name="Singh J."/>
            <person name="Voisey C."/>
        </authorList>
    </citation>
    <scope>NUCLEOTIDE SEQUENCE [LARGE SCALE GENOMIC DNA]</scope>
    <source>
        <strain evidence="2 3">AGR01</strain>
    </source>
</reference>
<feature type="region of interest" description="Disordered" evidence="1">
    <location>
        <begin position="90"/>
        <end position="188"/>
    </location>
</feature>
<dbReference type="AlphaFoldDB" id="A0AAN6LTU3"/>
<feature type="compositionally biased region" description="Low complexity" evidence="1">
    <location>
        <begin position="381"/>
        <end position="392"/>
    </location>
</feature>
<organism evidence="2 3">
    <name type="scientific">Pseudopithomyces chartarum</name>
    <dbReference type="NCBI Taxonomy" id="1892770"/>
    <lineage>
        <taxon>Eukaryota</taxon>
        <taxon>Fungi</taxon>
        <taxon>Dikarya</taxon>
        <taxon>Ascomycota</taxon>
        <taxon>Pezizomycotina</taxon>
        <taxon>Dothideomycetes</taxon>
        <taxon>Pleosporomycetidae</taxon>
        <taxon>Pleosporales</taxon>
        <taxon>Massarineae</taxon>
        <taxon>Didymosphaeriaceae</taxon>
        <taxon>Pseudopithomyces</taxon>
    </lineage>
</organism>
<feature type="compositionally biased region" description="Basic and acidic residues" evidence="1">
    <location>
        <begin position="499"/>
        <end position="530"/>
    </location>
</feature>
<keyword evidence="3" id="KW-1185">Reference proteome</keyword>
<name>A0AAN6LTU3_9PLEO</name>
<evidence type="ECO:0000256" key="1">
    <source>
        <dbReference type="SAM" id="MobiDB-lite"/>
    </source>
</evidence>
<protein>
    <submittedName>
        <fullName evidence="2">Uncharacterized protein</fullName>
    </submittedName>
</protein>
<feature type="region of interest" description="Disordered" evidence="1">
    <location>
        <begin position="205"/>
        <end position="314"/>
    </location>
</feature>
<feature type="compositionally biased region" description="Polar residues" evidence="1">
    <location>
        <begin position="268"/>
        <end position="277"/>
    </location>
</feature>
<feature type="compositionally biased region" description="Low complexity" evidence="1">
    <location>
        <begin position="173"/>
        <end position="188"/>
    </location>
</feature>
<dbReference type="Proteomes" id="UP001280581">
    <property type="component" value="Unassembled WGS sequence"/>
</dbReference>
<feature type="compositionally biased region" description="Polar residues" evidence="1">
    <location>
        <begin position="290"/>
        <end position="307"/>
    </location>
</feature>
<sequence length="580" mass="63326">MGRQAFIKSIVEETLPNDEALMDLFARKNQHAASDPSDPLFEAIKDILENATLAATKAVAAHEPIVKVLSEVLQAIGRLKVQALESEKEHTKTAPQVKQDKVQQQEQVPSGAVLGDNTYSKHKAGNNKADTKKTSLKVAEKPAAQAESKSLPPKGRHKLRASPPSRHLRSSRSRSVSPSGGFGSLSAAPAPLNPAARLLAPPSSTAFEAASTGLSAHPTQSANTPLTTKQTIKRKVETQPEDPDCQPVRKHPRRAAKTPLSKEIISDSDASNITVIQDTEDTMRTKKQKSAVTNTRDSSGPKSQTPDTPDYIDLSEGLSGFEYFDENGAPAKRPHGRLALVNGEVKDALTVKLKLPPQKMQDKLQELQSPKRHPMSNLPLTSKNTTSNVTSTRLLKTIRPSTRSHPSPSMPPLPHFPPSPPHRHPTPPLHKRHHHRHRKHHLRPRRVPHALRPGHHIRPGRRRADASPRRLAPGGDAREPREEALVDGGAGVGAEAEEEGKKSYKEKGRASKKTAKDENLGCASDEEKGGPRKGRKGGDTWAGTEDMFAEFCAHVRGEYENKVEALGVEVDEELPDWLVD</sequence>
<evidence type="ECO:0000313" key="3">
    <source>
        <dbReference type="Proteomes" id="UP001280581"/>
    </source>
</evidence>
<feature type="compositionally biased region" description="Basic residues" evidence="1">
    <location>
        <begin position="154"/>
        <end position="172"/>
    </location>
</feature>
<feature type="compositionally biased region" description="Pro residues" evidence="1">
    <location>
        <begin position="408"/>
        <end position="420"/>
    </location>
</feature>
<feature type="compositionally biased region" description="Polar residues" evidence="1">
    <location>
        <begin position="212"/>
        <end position="230"/>
    </location>
</feature>
<gene>
    <name evidence="2" type="ORF">GRF29_154g288459</name>
</gene>
<comment type="caution">
    <text evidence="2">The sequence shown here is derived from an EMBL/GenBank/DDBJ whole genome shotgun (WGS) entry which is preliminary data.</text>
</comment>
<feature type="compositionally biased region" description="Basic residues" evidence="1">
    <location>
        <begin position="421"/>
        <end position="461"/>
    </location>
</feature>
<feature type="compositionally biased region" description="Basic and acidic residues" evidence="1">
    <location>
        <begin position="90"/>
        <end position="103"/>
    </location>
</feature>
<feature type="region of interest" description="Disordered" evidence="1">
    <location>
        <begin position="363"/>
        <end position="542"/>
    </location>
</feature>
<evidence type="ECO:0000313" key="2">
    <source>
        <dbReference type="EMBL" id="KAK3202650.1"/>
    </source>
</evidence>